<evidence type="ECO:0000313" key="1">
    <source>
        <dbReference type="EMBL" id="MDA3968706.1"/>
    </source>
</evidence>
<protein>
    <submittedName>
        <fullName evidence="1">Uncharacterized protein</fullName>
    </submittedName>
</protein>
<dbReference type="Proteomes" id="UP001210261">
    <property type="component" value="Unassembled WGS sequence"/>
</dbReference>
<dbReference type="EMBL" id="JAQHXR010000001">
    <property type="protein sequence ID" value="MDA3968706.1"/>
    <property type="molecule type" value="Genomic_DNA"/>
</dbReference>
<comment type="caution">
    <text evidence="1">The sequence shown here is derived from an EMBL/GenBank/DDBJ whole genome shotgun (WGS) entry which is preliminary data.</text>
</comment>
<organism evidence="1 2">
    <name type="scientific">Helicobacter ibis</name>
    <dbReference type="NCBI Taxonomy" id="2962633"/>
    <lineage>
        <taxon>Bacteria</taxon>
        <taxon>Pseudomonadati</taxon>
        <taxon>Campylobacterota</taxon>
        <taxon>Epsilonproteobacteria</taxon>
        <taxon>Campylobacterales</taxon>
        <taxon>Helicobacteraceae</taxon>
        <taxon>Helicobacter</taxon>
    </lineage>
</organism>
<name>A0ABT4VDD0_9HELI</name>
<evidence type="ECO:0000313" key="2">
    <source>
        <dbReference type="Proteomes" id="UP001210261"/>
    </source>
</evidence>
<keyword evidence="2" id="KW-1185">Reference proteome</keyword>
<reference evidence="1 2" key="1">
    <citation type="submission" date="2023-01" db="EMBL/GenBank/DDBJ databases">
        <title>Description of Helicobacter ibis sp. nov. isolated from faecal droppings of black-faced ibis (Theristicus melanopis).</title>
        <authorList>
            <person name="Lopez-Cantillo M."/>
            <person name="Vidal-Veuthey B."/>
            <person name="Mella A."/>
            <person name="De La Haba R."/>
            <person name="Collado L."/>
        </authorList>
    </citation>
    <scope>NUCLEOTIDE SEQUENCE [LARGE SCALE GENOMIC DNA]</scope>
    <source>
        <strain evidence="1 2">A82</strain>
    </source>
</reference>
<proteinExistence type="predicted"/>
<accession>A0ABT4VDD0</accession>
<dbReference type="RefSeq" id="WP_271020980.1">
    <property type="nucleotide sequence ID" value="NZ_JAQHXR010000001.1"/>
</dbReference>
<gene>
    <name evidence="1" type="ORF">PF021_03340</name>
</gene>
<sequence length="43" mass="4841">MALGKGFLESMLEGFSSLENISYRYIVGEYAFATSTSQQKRTK</sequence>